<keyword evidence="2" id="KW-1185">Reference proteome</keyword>
<dbReference type="AlphaFoldDB" id="A0A9P8T730"/>
<organism evidence="1 2">
    <name type="scientific">Ogataea philodendri</name>
    <dbReference type="NCBI Taxonomy" id="1378263"/>
    <lineage>
        <taxon>Eukaryota</taxon>
        <taxon>Fungi</taxon>
        <taxon>Dikarya</taxon>
        <taxon>Ascomycota</taxon>
        <taxon>Saccharomycotina</taxon>
        <taxon>Pichiomycetes</taxon>
        <taxon>Pichiales</taxon>
        <taxon>Pichiaceae</taxon>
        <taxon>Ogataea</taxon>
    </lineage>
</organism>
<evidence type="ECO:0000313" key="2">
    <source>
        <dbReference type="Proteomes" id="UP000769157"/>
    </source>
</evidence>
<dbReference type="GeneID" id="70234439"/>
<dbReference type="Proteomes" id="UP000769157">
    <property type="component" value="Unassembled WGS sequence"/>
</dbReference>
<gene>
    <name evidence="1" type="ORF">OGAPHI_002472</name>
</gene>
<dbReference type="RefSeq" id="XP_046063132.1">
    <property type="nucleotide sequence ID" value="XM_046203346.1"/>
</dbReference>
<comment type="caution">
    <text evidence="1">The sequence shown here is derived from an EMBL/GenBank/DDBJ whole genome shotgun (WGS) entry which is preliminary data.</text>
</comment>
<accession>A0A9P8T730</accession>
<proteinExistence type="predicted"/>
<dbReference type="EMBL" id="JAEUBE010000158">
    <property type="protein sequence ID" value="KAH3668718.1"/>
    <property type="molecule type" value="Genomic_DNA"/>
</dbReference>
<name>A0A9P8T730_9ASCO</name>
<reference evidence="1" key="1">
    <citation type="journal article" date="2021" name="Open Biol.">
        <title>Shared evolutionary footprints suggest mitochondrial oxidative damage underlies multiple complex I losses in fungi.</title>
        <authorList>
            <person name="Schikora-Tamarit M.A."/>
            <person name="Marcet-Houben M."/>
            <person name="Nosek J."/>
            <person name="Gabaldon T."/>
        </authorList>
    </citation>
    <scope>NUCLEOTIDE SEQUENCE</scope>
    <source>
        <strain evidence="1">CBS6075</strain>
    </source>
</reference>
<evidence type="ECO:0000313" key="1">
    <source>
        <dbReference type="EMBL" id="KAH3668718.1"/>
    </source>
</evidence>
<protein>
    <submittedName>
        <fullName evidence="1">Uncharacterized protein</fullName>
    </submittedName>
</protein>
<sequence>MNSSSFSLNLLDLAPWFKSSSRSPRLESVGKHGSGIGPAITSVTSPSWPFEITATREILGSTECWMLIRNSHSDKHPSGSWNDRACLALTEPEPEYNEETDGEWLILGDVSDVPGGFESGRPLRISGGSCNEALPILEVRLFTFWSLVTRVVPAVASDSIEGALYGPSKLAIDLELAMSAKLDIDGGSIGNPLAFAS</sequence>
<reference evidence="1" key="2">
    <citation type="submission" date="2021-01" db="EMBL/GenBank/DDBJ databases">
        <authorList>
            <person name="Schikora-Tamarit M.A."/>
        </authorList>
    </citation>
    <scope>NUCLEOTIDE SEQUENCE</scope>
    <source>
        <strain evidence="1">CBS6075</strain>
    </source>
</reference>